<sequence>MLSYSNSKIFFQLVGLVMALYGSRLKWNFKQLIVIFDSIGTLDL</sequence>
<protein>
    <submittedName>
        <fullName evidence="1">Uncharacterized protein</fullName>
    </submittedName>
</protein>
<accession>A0A828Y1Y7</accession>
<evidence type="ECO:0000313" key="2">
    <source>
        <dbReference type="Proteomes" id="UP000006339"/>
    </source>
</evidence>
<proteinExistence type="predicted"/>
<name>A0A828Y1Y7_9LEPT</name>
<organism evidence="1 2">
    <name type="scientific">Leptospira kirschneri str. 200802841</name>
    <dbReference type="NCBI Taxonomy" id="1193047"/>
    <lineage>
        <taxon>Bacteria</taxon>
        <taxon>Pseudomonadati</taxon>
        <taxon>Spirochaetota</taxon>
        <taxon>Spirochaetia</taxon>
        <taxon>Leptospirales</taxon>
        <taxon>Leptospiraceae</taxon>
        <taxon>Leptospira</taxon>
    </lineage>
</organism>
<dbReference type="Proteomes" id="UP000006339">
    <property type="component" value="Unassembled WGS sequence"/>
</dbReference>
<evidence type="ECO:0000313" key="1">
    <source>
        <dbReference type="EMBL" id="EKO50907.1"/>
    </source>
</evidence>
<gene>
    <name evidence="1" type="ORF">LEP1GSC131_1768</name>
</gene>
<dbReference type="AlphaFoldDB" id="A0A828Y1Y7"/>
<comment type="caution">
    <text evidence="1">The sequence shown here is derived from an EMBL/GenBank/DDBJ whole genome shotgun (WGS) entry which is preliminary data.</text>
</comment>
<keyword evidence="2" id="KW-1185">Reference proteome</keyword>
<dbReference type="EMBL" id="AKWH02000046">
    <property type="protein sequence ID" value="EKO50907.1"/>
    <property type="molecule type" value="Genomic_DNA"/>
</dbReference>
<reference evidence="1" key="1">
    <citation type="submission" date="2012-10" db="EMBL/GenBank/DDBJ databases">
        <authorList>
            <person name="Harkins D.M."/>
            <person name="Durkin A.S."/>
            <person name="Brinkac L.M."/>
            <person name="Selengut J.D."/>
            <person name="Sanka R."/>
            <person name="DePew J."/>
            <person name="Purushe J."/>
            <person name="Picardeau M."/>
            <person name="Werts C."/>
            <person name="Goarant C."/>
            <person name="Vinetz J.M."/>
            <person name="Sutton G.G."/>
            <person name="Nelson W.C."/>
            <person name="Fouts D.E."/>
        </authorList>
    </citation>
    <scope>NUCLEOTIDE SEQUENCE [LARGE SCALE GENOMIC DNA]</scope>
    <source>
        <strain evidence="1">200802841</strain>
    </source>
</reference>